<evidence type="ECO:0000256" key="1">
    <source>
        <dbReference type="ARBA" id="ARBA00001936"/>
    </source>
</evidence>
<evidence type="ECO:0000256" key="4">
    <source>
        <dbReference type="ARBA" id="ARBA00022679"/>
    </source>
</evidence>
<dbReference type="GO" id="GO:0003677">
    <property type="term" value="F:DNA binding"/>
    <property type="evidence" value="ECO:0007669"/>
    <property type="project" value="UniProtKB-KW"/>
</dbReference>
<keyword evidence="5" id="KW-0548">Nucleotidyltransferase</keyword>
<evidence type="ECO:0000259" key="19">
    <source>
        <dbReference type="PROSITE" id="PS52020"/>
    </source>
</evidence>
<evidence type="ECO:0000256" key="2">
    <source>
        <dbReference type="ARBA" id="ARBA00004147"/>
    </source>
</evidence>
<evidence type="ECO:0000256" key="16">
    <source>
        <dbReference type="ARBA" id="ARBA00032243"/>
    </source>
</evidence>
<comment type="cofactor">
    <cofactor evidence="1">
        <name>Mn(2+)</name>
        <dbReference type="ChEBI" id="CHEBI:29035"/>
    </cofactor>
</comment>
<evidence type="ECO:0000256" key="7">
    <source>
        <dbReference type="ARBA" id="ARBA00022722"/>
    </source>
</evidence>
<evidence type="ECO:0000313" key="20">
    <source>
        <dbReference type="EMBL" id="AOV86323.1"/>
    </source>
</evidence>
<dbReference type="Pfam" id="PF02407">
    <property type="entry name" value="Viral_Rep"/>
    <property type="match status" value="1"/>
</dbReference>
<evidence type="ECO:0000256" key="10">
    <source>
        <dbReference type="ARBA" id="ARBA00022759"/>
    </source>
</evidence>
<evidence type="ECO:0000256" key="8">
    <source>
        <dbReference type="ARBA" id="ARBA00022723"/>
    </source>
</evidence>
<keyword evidence="12" id="KW-0190">Covalent protein-DNA linkage</keyword>
<keyword evidence="7" id="KW-0540">Nuclease</keyword>
<feature type="domain" description="CRESS-DNA virus Rep endonuclease" evidence="19">
    <location>
        <begin position="52"/>
        <end position="151"/>
    </location>
</feature>
<keyword evidence="9" id="KW-0547">Nucleotide-binding</keyword>
<comment type="similarity">
    <text evidence="3">Belongs to the nanoviruses/circoviruses replication-associated protein family.</text>
</comment>
<evidence type="ECO:0000256" key="9">
    <source>
        <dbReference type="ARBA" id="ARBA00022741"/>
    </source>
</evidence>
<evidence type="ECO:0000256" key="17">
    <source>
        <dbReference type="ARBA" id="ARBA00049360"/>
    </source>
</evidence>
<dbReference type="GO" id="GO:0000166">
    <property type="term" value="F:nucleotide binding"/>
    <property type="evidence" value="ECO:0007669"/>
    <property type="project" value="UniProtKB-KW"/>
</dbReference>
<keyword evidence="6" id="KW-0235">DNA replication</keyword>
<dbReference type="GO" id="GO:0016779">
    <property type="term" value="F:nucleotidyltransferase activity"/>
    <property type="evidence" value="ECO:0007669"/>
    <property type="project" value="UniProtKB-KW"/>
</dbReference>
<dbReference type="GO" id="GO:0006260">
    <property type="term" value="P:DNA replication"/>
    <property type="evidence" value="ECO:0007669"/>
    <property type="project" value="UniProtKB-KW"/>
</dbReference>
<keyword evidence="13" id="KW-0238">DNA-binding</keyword>
<dbReference type="GO" id="GO:0003723">
    <property type="term" value="F:RNA binding"/>
    <property type="evidence" value="ECO:0007669"/>
    <property type="project" value="InterPro"/>
</dbReference>
<evidence type="ECO:0000256" key="18">
    <source>
        <dbReference type="SAM" id="MobiDB-lite"/>
    </source>
</evidence>
<dbReference type="InterPro" id="IPR000605">
    <property type="entry name" value="Helicase_SF3_ssDNA/RNA_vir"/>
</dbReference>
<dbReference type="EMBL" id="KX259449">
    <property type="protein sequence ID" value="AOV86323.1"/>
    <property type="molecule type" value="Genomic_DNA"/>
</dbReference>
<organism evidence="20">
    <name type="scientific">uncultured virus</name>
    <dbReference type="NCBI Taxonomy" id="340016"/>
    <lineage>
        <taxon>Viruses</taxon>
        <taxon>environmental samples</taxon>
    </lineage>
</organism>
<dbReference type="GO" id="GO:0004519">
    <property type="term" value="F:endonuclease activity"/>
    <property type="evidence" value="ECO:0007669"/>
    <property type="project" value="UniProtKB-KW"/>
</dbReference>
<dbReference type="InterPro" id="IPR027417">
    <property type="entry name" value="P-loop_NTPase"/>
</dbReference>
<evidence type="ECO:0000256" key="3">
    <source>
        <dbReference type="ARBA" id="ARBA00008545"/>
    </source>
</evidence>
<sequence>MNKLFKKYFIYECSILNIFYSWNYSTKILFEMSCQRSSPITRSPQDESSSSPTHLRRFVFTLNNYTQEEYNWLTTTWPQQVSWLVIGKEISSTGTPHLQGACTLGRQMRFSTIKKLYGFKRCHIEQMYGTPQCSLTYCTKEDKNAFVYGTMPNQGKRNDLLPTISRLQKGDSLRDIASDGDGALALLKFPRGMTILRSLYLRDRTRPPFVLWLSGKTGIGKTRLAFELSTIFCKDVCDDIWISSGGLQWFDGYDGQSIAIFDDFRAKHAKDFSFLLRITDRYPIRVPFKGGFTQWIPKLIIFTCPSSPEVTFSTRAEHRPEDVNQFLRRLSHSCNFDEDNRGLDDGSRCRELYDLIVESDVFERPTVSSDQQTQQETEVNQSRVDSDNQTQD</sequence>
<dbReference type="PROSITE" id="PS52020">
    <property type="entry name" value="CRESS_DNA_REP"/>
    <property type="match status" value="1"/>
</dbReference>
<keyword evidence="11" id="KW-0378">Hydrolase</keyword>
<name>A0A1D8MK65_9VIRU</name>
<dbReference type="Gene3D" id="3.40.1310.20">
    <property type="match status" value="1"/>
</dbReference>
<evidence type="ECO:0000256" key="6">
    <source>
        <dbReference type="ARBA" id="ARBA00022705"/>
    </source>
</evidence>
<evidence type="ECO:0000256" key="14">
    <source>
        <dbReference type="ARBA" id="ARBA00023268"/>
    </source>
</evidence>
<evidence type="ECO:0000256" key="11">
    <source>
        <dbReference type="ARBA" id="ARBA00022801"/>
    </source>
</evidence>
<comment type="catalytic activity">
    <reaction evidence="17">
        <text>ATP + H2O = ADP + phosphate + H(+)</text>
        <dbReference type="Rhea" id="RHEA:13065"/>
        <dbReference type="ChEBI" id="CHEBI:15377"/>
        <dbReference type="ChEBI" id="CHEBI:15378"/>
        <dbReference type="ChEBI" id="CHEBI:30616"/>
        <dbReference type="ChEBI" id="CHEBI:43474"/>
        <dbReference type="ChEBI" id="CHEBI:456216"/>
    </reaction>
</comment>
<accession>A0A1D8MK65</accession>
<evidence type="ECO:0000256" key="5">
    <source>
        <dbReference type="ARBA" id="ARBA00022695"/>
    </source>
</evidence>
<keyword evidence="4" id="KW-0808">Transferase</keyword>
<proteinExistence type="inferred from homology"/>
<dbReference type="GO" id="GO:0016787">
    <property type="term" value="F:hydrolase activity"/>
    <property type="evidence" value="ECO:0007669"/>
    <property type="project" value="UniProtKB-KW"/>
</dbReference>
<protein>
    <recommendedName>
        <fullName evidence="15">ATP-dependent helicase Rep</fullName>
    </recommendedName>
    <alternativeName>
        <fullName evidence="16">RepP</fullName>
    </alternativeName>
</protein>
<feature type="compositionally biased region" description="Polar residues" evidence="18">
    <location>
        <begin position="366"/>
        <end position="392"/>
    </location>
</feature>
<reference evidence="20" key="1">
    <citation type="submission" date="2016-05" db="EMBL/GenBank/DDBJ databases">
        <title>Viral Hybridization Blurs Taxonomic Lines in a Wastewater Treatment Plant.</title>
        <authorList>
            <person name="Pearson V.M.M."/>
            <person name="Caudle S.B."/>
            <person name="Rokyta D.R."/>
        </authorList>
    </citation>
    <scope>NUCLEOTIDE SEQUENCE</scope>
    <source>
        <strain evidence="20">Wastewater_Circular_Virus_FL56</strain>
    </source>
</reference>
<evidence type="ECO:0000256" key="13">
    <source>
        <dbReference type="ARBA" id="ARBA00023125"/>
    </source>
</evidence>
<evidence type="ECO:0000256" key="12">
    <source>
        <dbReference type="ARBA" id="ARBA00023124"/>
    </source>
</evidence>
<comment type="subcellular location">
    <subcellularLocation>
        <location evidence="2">Host nucleus</location>
    </subcellularLocation>
</comment>
<keyword evidence="10" id="KW-0255">Endonuclease</keyword>
<keyword evidence="8" id="KW-0479">Metal-binding</keyword>
<dbReference type="SUPFAM" id="SSF52540">
    <property type="entry name" value="P-loop containing nucleoside triphosphate hydrolases"/>
    <property type="match status" value="1"/>
</dbReference>
<keyword evidence="14" id="KW-0511">Multifunctional enzyme</keyword>
<dbReference type="GO" id="GO:0003724">
    <property type="term" value="F:RNA helicase activity"/>
    <property type="evidence" value="ECO:0007669"/>
    <property type="project" value="InterPro"/>
</dbReference>
<feature type="region of interest" description="Disordered" evidence="18">
    <location>
        <begin position="363"/>
        <end position="392"/>
    </location>
</feature>
<dbReference type="Pfam" id="PF00910">
    <property type="entry name" value="RNA_helicase"/>
    <property type="match status" value="1"/>
</dbReference>
<dbReference type="GO" id="GO:0042025">
    <property type="term" value="C:host cell nucleus"/>
    <property type="evidence" value="ECO:0007669"/>
    <property type="project" value="UniProtKB-SubCell"/>
</dbReference>
<evidence type="ECO:0000256" key="15">
    <source>
        <dbReference type="ARBA" id="ARBA00030754"/>
    </source>
</evidence>
<dbReference type="InterPro" id="IPR049912">
    <property type="entry name" value="CRESS_DNA_REP"/>
</dbReference>
<dbReference type="GO" id="GO:0046872">
    <property type="term" value="F:metal ion binding"/>
    <property type="evidence" value="ECO:0007669"/>
    <property type="project" value="UniProtKB-KW"/>
</dbReference>